<dbReference type="InterPro" id="IPR013320">
    <property type="entry name" value="ConA-like_dom_sf"/>
</dbReference>
<evidence type="ECO:0000256" key="1">
    <source>
        <dbReference type="ARBA" id="ARBA00022729"/>
    </source>
</evidence>
<gene>
    <name evidence="5" type="ORF">HGH91_30105</name>
</gene>
<dbReference type="PROSITE" id="PS51257">
    <property type="entry name" value="PROKAR_LIPOPROTEIN"/>
    <property type="match status" value="1"/>
</dbReference>
<evidence type="ECO:0000256" key="3">
    <source>
        <dbReference type="SAM" id="SignalP"/>
    </source>
</evidence>
<evidence type="ECO:0000313" key="5">
    <source>
        <dbReference type="EMBL" id="NLR82906.1"/>
    </source>
</evidence>
<evidence type="ECO:0000256" key="2">
    <source>
        <dbReference type="ARBA" id="ARBA00023157"/>
    </source>
</evidence>
<dbReference type="SMART" id="SM00560">
    <property type="entry name" value="LamGL"/>
    <property type="match status" value="2"/>
</dbReference>
<feature type="chain" id="PRO_5032949768" evidence="3">
    <location>
        <begin position="25"/>
        <end position="470"/>
    </location>
</feature>
<evidence type="ECO:0000259" key="4">
    <source>
        <dbReference type="SMART" id="SM00560"/>
    </source>
</evidence>
<organism evidence="5 6">
    <name type="scientific">Chitinophaga eiseniae</name>
    <dbReference type="NCBI Taxonomy" id="634771"/>
    <lineage>
        <taxon>Bacteria</taxon>
        <taxon>Pseudomonadati</taxon>
        <taxon>Bacteroidota</taxon>
        <taxon>Chitinophagia</taxon>
        <taxon>Chitinophagales</taxon>
        <taxon>Chitinophagaceae</taxon>
        <taxon>Chitinophaga</taxon>
    </lineage>
</organism>
<dbReference type="GO" id="GO:0005975">
    <property type="term" value="P:carbohydrate metabolic process"/>
    <property type="evidence" value="ECO:0007669"/>
    <property type="project" value="UniProtKB-ARBA"/>
</dbReference>
<keyword evidence="1 3" id="KW-0732">Signal</keyword>
<dbReference type="GO" id="GO:0004553">
    <property type="term" value="F:hydrolase activity, hydrolyzing O-glycosyl compounds"/>
    <property type="evidence" value="ECO:0007669"/>
    <property type="project" value="UniProtKB-ARBA"/>
</dbReference>
<dbReference type="RefSeq" id="WP_168742952.1">
    <property type="nucleotide sequence ID" value="NZ_JABAHZ010000014.1"/>
</dbReference>
<reference evidence="5 6" key="1">
    <citation type="submission" date="2020-04" db="EMBL/GenBank/DDBJ databases">
        <authorList>
            <person name="Yin C."/>
        </authorList>
    </citation>
    <scope>NUCLEOTIDE SEQUENCE [LARGE SCALE GENOMIC DNA]</scope>
    <source>
        <strain evidence="5 6">Ak56</strain>
    </source>
</reference>
<sequence>MKALQILKKVSLCGVIMASLFSCSKTIINESSPLPKGNTSADSGLIAHWPLDSVTLANDVSGRHHNGISYNTTFTMDRFGKKNGAFYFNGINSFIAVNDSADLRLTNTDFTLNTWVKLDAYNASYSSAMITKRDNGPGGYVSGICGYASTGGAGYYGYMSAFSTQVINTGAWHMLSSVYTVADQKMSFYIDGVLNKVVTGIIPPNAPATVKLYIGRDDINSPTNGYFVQGALDDIRIYGRALSATEIQQLYTPADLNAGLIAYWPLDTTNGARDLSGNHHNGISSNTTLTTNRLGVAKSAFYFNGINSFIAVNDSADLRLTNTDFTLNTWVKLDAYNASYSSAMITKRDNGPGGYVSGISGYASTGGAGYYGYMSAFSTQVINTGAWHMLSSVYTVADQKMSFYIDGVLNKVATGITPPNAPATVKLYIGRDDINSPTNGYFVQGALDDIRIYGRSLTAAEVQQLFNLNN</sequence>
<dbReference type="Gene3D" id="2.60.120.200">
    <property type="match status" value="2"/>
</dbReference>
<name>A0A847SWP9_9BACT</name>
<comment type="caution">
    <text evidence="5">The sequence shown here is derived from an EMBL/GenBank/DDBJ whole genome shotgun (WGS) entry which is preliminary data.</text>
</comment>
<dbReference type="PANTHER" id="PTHR47635">
    <property type="entry name" value="CUB DOMAIN-CONTAINING PROTEIN"/>
    <property type="match status" value="1"/>
</dbReference>
<dbReference type="InterPro" id="IPR006558">
    <property type="entry name" value="LamG-like"/>
</dbReference>
<dbReference type="EMBL" id="JABAHZ010000014">
    <property type="protein sequence ID" value="NLR82906.1"/>
    <property type="molecule type" value="Genomic_DNA"/>
</dbReference>
<keyword evidence="6" id="KW-1185">Reference proteome</keyword>
<evidence type="ECO:0000313" key="6">
    <source>
        <dbReference type="Proteomes" id="UP000552864"/>
    </source>
</evidence>
<dbReference type="SUPFAM" id="SSF49899">
    <property type="entry name" value="Concanavalin A-like lectins/glucanases"/>
    <property type="match status" value="2"/>
</dbReference>
<feature type="domain" description="LamG-like jellyroll fold" evidence="4">
    <location>
        <begin position="323"/>
        <end position="460"/>
    </location>
</feature>
<protein>
    <submittedName>
        <fullName evidence="5">LamG domain-containing protein</fullName>
    </submittedName>
</protein>
<dbReference type="Proteomes" id="UP000552864">
    <property type="component" value="Unassembled WGS sequence"/>
</dbReference>
<keyword evidence="2" id="KW-1015">Disulfide bond</keyword>
<dbReference type="AlphaFoldDB" id="A0A847SWP9"/>
<feature type="domain" description="LamG-like jellyroll fold" evidence="4">
    <location>
        <begin position="108"/>
        <end position="245"/>
    </location>
</feature>
<proteinExistence type="predicted"/>
<dbReference type="Pfam" id="PF13385">
    <property type="entry name" value="Laminin_G_3"/>
    <property type="match status" value="2"/>
</dbReference>
<dbReference type="PANTHER" id="PTHR47635:SF2">
    <property type="entry name" value="LAMG-LIKE JELLYROLL FOLD DOMAIN-CONTAINING PROTEIN"/>
    <property type="match status" value="1"/>
</dbReference>
<accession>A0A847SWP9</accession>
<feature type="signal peptide" evidence="3">
    <location>
        <begin position="1"/>
        <end position="24"/>
    </location>
</feature>